<dbReference type="GO" id="GO:0016740">
    <property type="term" value="F:transferase activity"/>
    <property type="evidence" value="ECO:0007669"/>
    <property type="project" value="UniProtKB-KW"/>
</dbReference>
<evidence type="ECO:0000313" key="3">
    <source>
        <dbReference type="Proteomes" id="UP000034034"/>
    </source>
</evidence>
<dbReference type="PATRIC" id="fig|408015.6.peg.230"/>
<dbReference type="InterPro" id="IPR004045">
    <property type="entry name" value="Glutathione_S-Trfase_N"/>
</dbReference>
<gene>
    <name evidence="2" type="ORF">SXIM_02090</name>
</gene>
<dbReference type="KEGG" id="sxi:SXIM_02090"/>
<keyword evidence="3" id="KW-1185">Reference proteome</keyword>
<dbReference type="InterPro" id="IPR036249">
    <property type="entry name" value="Thioredoxin-like_sf"/>
</dbReference>
<accession>A0A0F7FP22</accession>
<dbReference type="Pfam" id="PF00043">
    <property type="entry name" value="GST_C"/>
    <property type="match status" value="1"/>
</dbReference>
<dbReference type="PANTHER" id="PTHR44051:SF8">
    <property type="entry name" value="GLUTATHIONE S-TRANSFERASE GSTA"/>
    <property type="match status" value="1"/>
</dbReference>
<dbReference type="Gene3D" id="1.20.1050.10">
    <property type="match status" value="1"/>
</dbReference>
<dbReference type="InterPro" id="IPR036282">
    <property type="entry name" value="Glutathione-S-Trfase_C_sf"/>
</dbReference>
<dbReference type="AlphaFoldDB" id="A0A0F7FP22"/>
<dbReference type="PROSITE" id="PS50405">
    <property type="entry name" value="GST_CTER"/>
    <property type="match status" value="1"/>
</dbReference>
<dbReference type="HOGENOM" id="CLU_011226_6_3_11"/>
<name>A0A0F7FP22_9ACTN</name>
<dbReference type="SFLD" id="SFLDG00358">
    <property type="entry name" value="Main_(cytGST)"/>
    <property type="match status" value="1"/>
</dbReference>
<feature type="domain" description="GST C-terminal" evidence="1">
    <location>
        <begin position="90"/>
        <end position="223"/>
    </location>
</feature>
<evidence type="ECO:0000259" key="1">
    <source>
        <dbReference type="PROSITE" id="PS50405"/>
    </source>
</evidence>
<evidence type="ECO:0000313" key="2">
    <source>
        <dbReference type="EMBL" id="AKG41593.1"/>
    </source>
</evidence>
<dbReference type="SUPFAM" id="SSF52833">
    <property type="entry name" value="Thioredoxin-like"/>
    <property type="match status" value="1"/>
</dbReference>
<dbReference type="SFLD" id="SFLDS00019">
    <property type="entry name" value="Glutathione_Transferase_(cytos"/>
    <property type="match status" value="1"/>
</dbReference>
<dbReference type="RefSeq" id="WP_046722672.1">
    <property type="nucleotide sequence ID" value="NZ_CP009922.3"/>
</dbReference>
<dbReference type="InterPro" id="IPR010987">
    <property type="entry name" value="Glutathione-S-Trfase_C-like"/>
</dbReference>
<reference evidence="2" key="1">
    <citation type="submission" date="2019-08" db="EMBL/GenBank/DDBJ databases">
        <title>Complete genome sequence of a mangrove-derived Streptomyces xiamenensis.</title>
        <authorList>
            <person name="Xu J."/>
        </authorList>
    </citation>
    <scope>NUCLEOTIDE SEQUENCE</scope>
    <source>
        <strain evidence="2">318</strain>
    </source>
</reference>
<protein>
    <submittedName>
        <fullName evidence="2">Glutathione S-transferase domain-containing protein</fullName>
    </submittedName>
</protein>
<dbReference type="Proteomes" id="UP000034034">
    <property type="component" value="Chromosome"/>
</dbReference>
<proteinExistence type="predicted"/>
<dbReference type="STRING" id="408015.SXIM_02090"/>
<dbReference type="SUPFAM" id="SSF47616">
    <property type="entry name" value="GST C-terminal domain-like"/>
    <property type="match status" value="1"/>
</dbReference>
<dbReference type="InterPro" id="IPR040079">
    <property type="entry name" value="Glutathione_S-Trfase"/>
</dbReference>
<organism evidence="2 3">
    <name type="scientific">Streptomyces xiamenensis</name>
    <dbReference type="NCBI Taxonomy" id="408015"/>
    <lineage>
        <taxon>Bacteria</taxon>
        <taxon>Bacillati</taxon>
        <taxon>Actinomycetota</taxon>
        <taxon>Actinomycetes</taxon>
        <taxon>Kitasatosporales</taxon>
        <taxon>Streptomycetaceae</taxon>
        <taxon>Streptomyces</taxon>
    </lineage>
</organism>
<dbReference type="Gene3D" id="3.40.30.10">
    <property type="entry name" value="Glutaredoxin"/>
    <property type="match status" value="1"/>
</dbReference>
<dbReference type="InterPro" id="IPR004046">
    <property type="entry name" value="GST_C"/>
</dbReference>
<dbReference type="PANTHER" id="PTHR44051">
    <property type="entry name" value="GLUTATHIONE S-TRANSFERASE-RELATED"/>
    <property type="match status" value="1"/>
</dbReference>
<dbReference type="EMBL" id="CP009922">
    <property type="protein sequence ID" value="AKG41593.1"/>
    <property type="molecule type" value="Genomic_DNA"/>
</dbReference>
<sequence length="223" mass="25007">MILYDANAPGPNPTTVRLFAHERGGLEFDVVTIDLVGLENRKRRYLTDVNARGEVPALRLDDGSVVTEITAICGYFDEVAQGGRPLFGETPQERAVIHMWTRRAYLEAVLPFVNYWRGGEAAENAYRGHRILQPEARRSNRLLAERGLNQFDEDLAGGTYLAGREATMADILLYAFMATVIEGEGINWLNVPQRPNVAAWYKRMAAREASKKMLASLPAHFQN</sequence>
<dbReference type="Pfam" id="PF13409">
    <property type="entry name" value="GST_N_2"/>
    <property type="match status" value="1"/>
</dbReference>